<gene>
    <name evidence="1" type="ORF">SAMN04488065_0455</name>
</gene>
<organism evidence="1 2">
    <name type="scientific">Haloplanus vescus</name>
    <dbReference type="NCBI Taxonomy" id="555874"/>
    <lineage>
        <taxon>Archaea</taxon>
        <taxon>Methanobacteriati</taxon>
        <taxon>Methanobacteriota</taxon>
        <taxon>Stenosarchaea group</taxon>
        <taxon>Halobacteria</taxon>
        <taxon>Halobacteriales</taxon>
        <taxon>Haloferacaceae</taxon>
        <taxon>Haloplanus</taxon>
    </lineage>
</organism>
<sequence>MCWVGFGFPLPTHDTSDVSEEIETDVRWTPVFASLPAVERTVDTDKRGR</sequence>
<dbReference type="Proteomes" id="UP000236755">
    <property type="component" value="Unassembled WGS sequence"/>
</dbReference>
<reference evidence="1 2" key="1">
    <citation type="submission" date="2016-10" db="EMBL/GenBank/DDBJ databases">
        <authorList>
            <person name="de Groot N.N."/>
        </authorList>
    </citation>
    <scope>NUCLEOTIDE SEQUENCE [LARGE SCALE GENOMIC DNA]</scope>
    <source>
        <strain evidence="1 2">CGMCC 1.8712</strain>
    </source>
</reference>
<dbReference type="AlphaFoldDB" id="A0A1H3W0F8"/>
<dbReference type="EMBL" id="FNQT01000001">
    <property type="protein sequence ID" value="SDZ80547.1"/>
    <property type="molecule type" value="Genomic_DNA"/>
</dbReference>
<proteinExistence type="predicted"/>
<dbReference type="RefSeq" id="WP_176791161.1">
    <property type="nucleotide sequence ID" value="NZ_FNQT01000001.1"/>
</dbReference>
<name>A0A1H3W0F8_9EURY</name>
<evidence type="ECO:0000313" key="1">
    <source>
        <dbReference type="EMBL" id="SDZ80547.1"/>
    </source>
</evidence>
<protein>
    <submittedName>
        <fullName evidence="1">Uncharacterized protein</fullName>
    </submittedName>
</protein>
<evidence type="ECO:0000313" key="2">
    <source>
        <dbReference type="Proteomes" id="UP000236755"/>
    </source>
</evidence>
<dbReference type="STRING" id="555874.SAMN04488065_0455"/>
<accession>A0A1H3W0F8</accession>
<keyword evidence="2" id="KW-1185">Reference proteome</keyword>